<dbReference type="InterPro" id="IPR029063">
    <property type="entry name" value="SAM-dependent_MTases_sf"/>
</dbReference>
<evidence type="ECO:0000256" key="1">
    <source>
        <dbReference type="ARBA" id="ARBA00022603"/>
    </source>
</evidence>
<evidence type="ECO:0000256" key="2">
    <source>
        <dbReference type="ARBA" id="ARBA00022679"/>
    </source>
</evidence>
<accession>A0ABM6M603</accession>
<dbReference type="NCBIfam" id="TIGR00095">
    <property type="entry name" value="16S rRNA (guanine(966)-N(2))-methyltransferase RsmD"/>
    <property type="match status" value="1"/>
</dbReference>
<gene>
    <name evidence="3" type="ORF">B5J99_07365</name>
</gene>
<proteinExistence type="predicted"/>
<keyword evidence="4" id="KW-1185">Reference proteome</keyword>
<dbReference type="PROSITE" id="PS00092">
    <property type="entry name" value="N6_MTASE"/>
    <property type="match status" value="1"/>
</dbReference>
<dbReference type="InterPro" id="IPR004398">
    <property type="entry name" value="RNA_MeTrfase_RsmD"/>
</dbReference>
<dbReference type="PANTHER" id="PTHR43542">
    <property type="entry name" value="METHYLTRANSFERASE"/>
    <property type="match status" value="1"/>
</dbReference>
<reference evidence="3 4" key="1">
    <citation type="submission" date="2017-03" db="EMBL/GenBank/DDBJ databases">
        <title>Complete genome sequence of Blastomonas fulva degrading microcsystin LR.</title>
        <authorList>
            <person name="Lee H.-g."/>
            <person name="Jin L."/>
            <person name="oh H.-M."/>
        </authorList>
    </citation>
    <scope>NUCLEOTIDE SEQUENCE [LARGE SCALE GENOMIC DNA]</scope>
    <source>
        <strain evidence="3 4">T2</strain>
    </source>
</reference>
<dbReference type="SUPFAM" id="SSF53335">
    <property type="entry name" value="S-adenosyl-L-methionine-dependent methyltransferases"/>
    <property type="match status" value="1"/>
</dbReference>
<dbReference type="Gene3D" id="3.40.50.150">
    <property type="entry name" value="Vaccinia Virus protein VP39"/>
    <property type="match status" value="1"/>
</dbReference>
<name>A0ABM6M603_9SPHN</name>
<dbReference type="PIRSF" id="PIRSF004553">
    <property type="entry name" value="CHP00095"/>
    <property type="match status" value="1"/>
</dbReference>
<evidence type="ECO:0000313" key="4">
    <source>
        <dbReference type="Proteomes" id="UP000258016"/>
    </source>
</evidence>
<dbReference type="Pfam" id="PF03602">
    <property type="entry name" value="Cons_hypoth95"/>
    <property type="match status" value="1"/>
</dbReference>
<keyword evidence="2" id="KW-0808">Transferase</keyword>
<protein>
    <submittedName>
        <fullName evidence="3">16S rRNA (Guanine(966)-N(2))-methyltransferase RsmD</fullName>
    </submittedName>
</protein>
<dbReference type="CDD" id="cd02440">
    <property type="entry name" value="AdoMet_MTases"/>
    <property type="match status" value="1"/>
</dbReference>
<dbReference type="InterPro" id="IPR002052">
    <property type="entry name" value="DNA_methylase_N6_adenine_CS"/>
</dbReference>
<evidence type="ECO:0000313" key="3">
    <source>
        <dbReference type="EMBL" id="ASR51314.1"/>
    </source>
</evidence>
<keyword evidence="1" id="KW-0489">Methyltransferase</keyword>
<sequence>MLRIIAGEWRGRKLKTPAGDTTRPTADRTRETLFSMLTSRLGSFEELSVLDLFAGSGALGIEALSRGAAKCVFVEQDRAAIDVLRANIRSLEAEDRAEIRPSSALTLGPALKPFDVVLIDPPYATGAGAVALDKLKRLGWFAPSTWISVETGKSEKLEVSGFEIDAERVVGKARLTLLRLAGDVID</sequence>
<dbReference type="EMBL" id="CP020083">
    <property type="protein sequence ID" value="ASR51314.1"/>
    <property type="molecule type" value="Genomic_DNA"/>
</dbReference>
<dbReference type="Proteomes" id="UP000258016">
    <property type="component" value="Chromosome"/>
</dbReference>
<dbReference type="RefSeq" id="WP_082382467.1">
    <property type="nucleotide sequence ID" value="NZ_CP020083.1"/>
</dbReference>
<organism evidence="3 4">
    <name type="scientific">Blastomonas fulva</name>
    <dbReference type="NCBI Taxonomy" id="1550728"/>
    <lineage>
        <taxon>Bacteria</taxon>
        <taxon>Pseudomonadati</taxon>
        <taxon>Pseudomonadota</taxon>
        <taxon>Alphaproteobacteria</taxon>
        <taxon>Sphingomonadales</taxon>
        <taxon>Sphingomonadaceae</taxon>
        <taxon>Blastomonas</taxon>
    </lineage>
</organism>
<dbReference type="PANTHER" id="PTHR43542:SF1">
    <property type="entry name" value="METHYLTRANSFERASE"/>
    <property type="match status" value="1"/>
</dbReference>
<dbReference type="GeneID" id="303485399"/>